<dbReference type="Gene3D" id="3.90.190.10">
    <property type="entry name" value="Protein tyrosine phosphatase superfamily"/>
    <property type="match status" value="2"/>
</dbReference>
<dbReference type="CDD" id="cd00047">
    <property type="entry name" value="PTPc"/>
    <property type="match status" value="1"/>
</dbReference>
<dbReference type="SMART" id="SM00194">
    <property type="entry name" value="PTPc"/>
    <property type="match status" value="2"/>
</dbReference>
<dbReference type="SMART" id="SM00408">
    <property type="entry name" value="IGc2"/>
    <property type="match status" value="3"/>
</dbReference>
<evidence type="ECO:0000259" key="9">
    <source>
        <dbReference type="PROSITE" id="PS50056"/>
    </source>
</evidence>
<organism evidence="11 12">
    <name type="scientific">Oopsacas minuta</name>
    <dbReference type="NCBI Taxonomy" id="111878"/>
    <lineage>
        <taxon>Eukaryota</taxon>
        <taxon>Metazoa</taxon>
        <taxon>Porifera</taxon>
        <taxon>Hexactinellida</taxon>
        <taxon>Hexasterophora</taxon>
        <taxon>Lyssacinosida</taxon>
        <taxon>Leucopsacidae</taxon>
        <taxon>Oopsacas</taxon>
    </lineage>
</organism>
<feature type="transmembrane region" description="Helical" evidence="6">
    <location>
        <begin position="526"/>
        <end position="552"/>
    </location>
</feature>
<evidence type="ECO:0000256" key="1">
    <source>
        <dbReference type="ARBA" id="ARBA00009580"/>
    </source>
</evidence>
<dbReference type="PROSITE" id="PS50835">
    <property type="entry name" value="IG_LIKE"/>
    <property type="match status" value="2"/>
</dbReference>
<comment type="catalytic activity">
    <reaction evidence="5">
        <text>O-phospho-L-tyrosyl-[protein] + H2O = L-tyrosyl-[protein] + phosphate</text>
        <dbReference type="Rhea" id="RHEA:10684"/>
        <dbReference type="Rhea" id="RHEA-COMP:10136"/>
        <dbReference type="Rhea" id="RHEA-COMP:20101"/>
        <dbReference type="ChEBI" id="CHEBI:15377"/>
        <dbReference type="ChEBI" id="CHEBI:43474"/>
        <dbReference type="ChEBI" id="CHEBI:46858"/>
        <dbReference type="ChEBI" id="CHEBI:61978"/>
        <dbReference type="EC" id="3.1.3.48"/>
    </reaction>
</comment>
<feature type="domain" description="Tyrosine-protein phosphatase" evidence="8">
    <location>
        <begin position="917"/>
        <end position="1178"/>
    </location>
</feature>
<dbReference type="PRINTS" id="PR00700">
    <property type="entry name" value="PRTYPHPHTASE"/>
</dbReference>
<evidence type="ECO:0000256" key="7">
    <source>
        <dbReference type="SAM" id="SignalP"/>
    </source>
</evidence>
<evidence type="ECO:0000256" key="4">
    <source>
        <dbReference type="ARBA" id="ARBA00022912"/>
    </source>
</evidence>
<feature type="signal peptide" evidence="7">
    <location>
        <begin position="1"/>
        <end position="26"/>
    </location>
</feature>
<evidence type="ECO:0000256" key="3">
    <source>
        <dbReference type="ARBA" id="ARBA00022801"/>
    </source>
</evidence>
<dbReference type="InterPro" id="IPR000387">
    <property type="entry name" value="Tyr_Pase_dom"/>
</dbReference>
<dbReference type="InterPro" id="IPR036179">
    <property type="entry name" value="Ig-like_dom_sf"/>
</dbReference>
<comment type="caution">
    <text evidence="11">The sequence shown here is derived from an EMBL/GenBank/DDBJ whole genome shotgun (WGS) entry which is preliminary data.</text>
</comment>
<dbReference type="Gene3D" id="2.60.40.10">
    <property type="entry name" value="Immunoglobulins"/>
    <property type="match status" value="4"/>
</dbReference>
<dbReference type="InterPro" id="IPR003595">
    <property type="entry name" value="Tyr_Pase_cat"/>
</dbReference>
<dbReference type="AlphaFoldDB" id="A0AAV7K718"/>
<keyword evidence="4" id="KW-0904">Protein phosphatase</keyword>
<feature type="domain" description="Ig-like" evidence="10">
    <location>
        <begin position="404"/>
        <end position="495"/>
    </location>
</feature>
<name>A0AAV7K718_9METZ</name>
<reference evidence="11 12" key="1">
    <citation type="journal article" date="2023" name="BMC Biol.">
        <title>The compact genome of the sponge Oopsacas minuta (Hexactinellida) is lacking key metazoan core genes.</title>
        <authorList>
            <person name="Santini S."/>
            <person name="Schenkelaars Q."/>
            <person name="Jourda C."/>
            <person name="Duchesne M."/>
            <person name="Belahbib H."/>
            <person name="Rocher C."/>
            <person name="Selva M."/>
            <person name="Riesgo A."/>
            <person name="Vervoort M."/>
            <person name="Leys S.P."/>
            <person name="Kodjabachian L."/>
            <person name="Le Bivic A."/>
            <person name="Borchiellini C."/>
            <person name="Claverie J.M."/>
            <person name="Renard E."/>
        </authorList>
    </citation>
    <scope>NUCLEOTIDE SEQUENCE [LARGE SCALE GENOMIC DNA]</scope>
    <source>
        <strain evidence="11">SPO-2</strain>
    </source>
</reference>
<dbReference type="SMART" id="SM00409">
    <property type="entry name" value="IG"/>
    <property type="match status" value="4"/>
</dbReference>
<keyword evidence="6" id="KW-0812">Transmembrane</keyword>
<keyword evidence="7" id="KW-0732">Signal</keyword>
<evidence type="ECO:0000256" key="5">
    <source>
        <dbReference type="ARBA" id="ARBA00051722"/>
    </source>
</evidence>
<dbReference type="EC" id="3.1.3.48" evidence="2"/>
<keyword evidence="11" id="KW-0675">Receptor</keyword>
<dbReference type="InterPro" id="IPR050348">
    <property type="entry name" value="Protein-Tyr_Phosphatase"/>
</dbReference>
<evidence type="ECO:0000259" key="8">
    <source>
        <dbReference type="PROSITE" id="PS50055"/>
    </source>
</evidence>
<dbReference type="GO" id="GO:0004725">
    <property type="term" value="F:protein tyrosine phosphatase activity"/>
    <property type="evidence" value="ECO:0007669"/>
    <property type="project" value="UniProtKB-EC"/>
</dbReference>
<dbReference type="PROSITE" id="PS50056">
    <property type="entry name" value="TYR_PHOSPHATASE_2"/>
    <property type="match status" value="2"/>
</dbReference>
<dbReference type="FunFam" id="3.90.190.10:FF:000102">
    <property type="entry name" value="Receptor-type tyrosine-protein phosphatase"/>
    <property type="match status" value="2"/>
</dbReference>
<feature type="domain" description="Ig-like" evidence="10">
    <location>
        <begin position="317"/>
        <end position="394"/>
    </location>
</feature>
<dbReference type="InterPro" id="IPR029021">
    <property type="entry name" value="Prot-tyrosine_phosphatase-like"/>
</dbReference>
<dbReference type="InterPro" id="IPR016130">
    <property type="entry name" value="Tyr_Pase_AS"/>
</dbReference>
<keyword evidence="6" id="KW-1133">Transmembrane helix</keyword>
<feature type="domain" description="Tyrosine specific protein phosphatases" evidence="9">
    <location>
        <begin position="804"/>
        <end position="876"/>
    </location>
</feature>
<accession>A0AAV7K718</accession>
<dbReference type="SMART" id="SM00404">
    <property type="entry name" value="PTPc_motif"/>
    <property type="match status" value="2"/>
</dbReference>
<evidence type="ECO:0000256" key="6">
    <source>
        <dbReference type="SAM" id="Phobius"/>
    </source>
</evidence>
<feature type="domain" description="Tyrosine specific protein phosphatases" evidence="9">
    <location>
        <begin position="1094"/>
        <end position="1169"/>
    </location>
</feature>
<dbReference type="SUPFAM" id="SSF48726">
    <property type="entry name" value="Immunoglobulin"/>
    <property type="match status" value="4"/>
</dbReference>
<dbReference type="InterPro" id="IPR013783">
    <property type="entry name" value="Ig-like_fold"/>
</dbReference>
<evidence type="ECO:0000313" key="11">
    <source>
        <dbReference type="EMBL" id="KAI6656528.1"/>
    </source>
</evidence>
<dbReference type="InterPro" id="IPR003599">
    <property type="entry name" value="Ig_sub"/>
</dbReference>
<evidence type="ECO:0000313" key="12">
    <source>
        <dbReference type="Proteomes" id="UP001165289"/>
    </source>
</evidence>
<dbReference type="PROSITE" id="PS00383">
    <property type="entry name" value="TYR_PHOSPHATASE_1"/>
    <property type="match status" value="2"/>
</dbReference>
<sequence>MEFHHSRSSLSFILLLFLSIHQFSYSTLQFTFISETATKNATYQYNSTNKNANQLYISNETSFLQIECMGDANTTSLYCQNNTCPTTVINMSTNLRILQLNSSHQYQSNYTCRSGVNNITVEVLIGRIPVISIANQSTIFVPKNGSFVLQTKVNSLPEAAIQWYLNSQKNFTTTNTTFPLLQIDSFNSDLVGNYTLVASNKLGSSSITFVVNLVIAPAIISHNVSRSYPIEYSNVTLLIELDNTPIPSPTVNWLFNSNQLMSSADYILSNYTEDGKQYYSLKIVSITRNLAGNYTVEVMNIFCTRSSSFVLTIGSIPVNRVLNGDLTYLINSTATLCCANTADPPVENIMWQFNNESLSDLDNGVNETLIIPRVQLSDAGQYTCTPSNVYGSITIPFNLIIHSPPVFNHTKDLTNIVINTIDELNLTCYALGIPIPQIEWSHDNEVLTDVMFTTSGATQIMSTLTVYVIENATYTCRAFSNITSSPGMTQTFSITANYTVYVILPTPTTPVIPPVSPVIPFIQDSLVFTALFCVAILFMMCLAIALAIVCLLQQRLRTMKIIELNSPQELSHNLEMTIIHPNDKFQTLVPKEYAMLDSLSESGIVIDVKVSEIAKYIENLKANDKLGFSEQYDILRQKAPEHDSTVGDLQDNISKNRYKNIYCYDHSRVKLTPLDDTHNDFIHANFVGGYNHEKEYIATQGPLENTVDDMWRMVWEYKCSSIVMLTKCMENLKRKCALYWVEEGRTVFFQIAVTHISSLHLVDYSIIKLSLQPVDYTGEKLQVSLFQFISWPDFGTPDSPAALLHFRNKVRDYHPYNSINPMVVHCSAGVGRSGTFIALDIELQKASMEDKINPFTRVLEMRDSRNYLVQTESQFIFLHDAILEGILFGYEDTTVTELPILIDNLLKIDPDVKKTGFELDFKALTSGKIDTRQFSDGNLPVNIGKNRSTHILPFNKNRVKLTMMPGVDGSDYINASIIDSYAFKHVFISTQAPMDSTICDFWRMIFERNVHTVIMLCNLIEHKTEVCAKYWPEIGDELDLDAVTITNQGEEQNDDLKILERDLKVEYKKLKSSRVIKHYNFQGWYDNRFPEDLNGLIELLDIANECNNEDKRAPILVHCSTGVGRTGVFCSLYNSIEQATFEECVNLFYVIKKLRLQRIHTIQSLQQYQFCYQALAECLRAIEEKDS</sequence>
<dbReference type="InterPro" id="IPR003598">
    <property type="entry name" value="Ig_sub2"/>
</dbReference>
<dbReference type="SUPFAM" id="SSF52799">
    <property type="entry name" value="(Phosphotyrosine protein) phosphatases II"/>
    <property type="match status" value="2"/>
</dbReference>
<gene>
    <name evidence="11" type="ORF">LOD99_1324</name>
</gene>
<evidence type="ECO:0000256" key="2">
    <source>
        <dbReference type="ARBA" id="ARBA00013064"/>
    </source>
</evidence>
<dbReference type="Proteomes" id="UP001165289">
    <property type="component" value="Unassembled WGS sequence"/>
</dbReference>
<dbReference type="Pfam" id="PF13927">
    <property type="entry name" value="Ig_3"/>
    <property type="match status" value="1"/>
</dbReference>
<feature type="chain" id="PRO_5043832307" description="protein-tyrosine-phosphatase" evidence="7">
    <location>
        <begin position="27"/>
        <end position="1187"/>
    </location>
</feature>
<dbReference type="InterPro" id="IPR007110">
    <property type="entry name" value="Ig-like_dom"/>
</dbReference>
<dbReference type="PANTHER" id="PTHR19134">
    <property type="entry name" value="RECEPTOR-TYPE TYROSINE-PROTEIN PHOSPHATASE"/>
    <property type="match status" value="1"/>
</dbReference>
<comment type="similarity">
    <text evidence="1">Belongs to the protein-tyrosine phosphatase family.</text>
</comment>
<proteinExistence type="inferred from homology"/>
<dbReference type="EMBL" id="JAKMXF010000144">
    <property type="protein sequence ID" value="KAI6656528.1"/>
    <property type="molecule type" value="Genomic_DNA"/>
</dbReference>
<keyword evidence="3" id="KW-0378">Hydrolase</keyword>
<evidence type="ECO:0000259" key="10">
    <source>
        <dbReference type="PROSITE" id="PS50835"/>
    </source>
</evidence>
<keyword evidence="12" id="KW-1185">Reference proteome</keyword>
<dbReference type="PROSITE" id="PS50055">
    <property type="entry name" value="TYR_PHOSPHATASE_PTP"/>
    <property type="match status" value="2"/>
</dbReference>
<keyword evidence="6" id="KW-0472">Membrane</keyword>
<dbReference type="PANTHER" id="PTHR19134:SF562">
    <property type="entry name" value="PROTEIN-TYROSINE-PHOSPHATASE"/>
    <property type="match status" value="1"/>
</dbReference>
<feature type="domain" description="Tyrosine-protein phosphatase" evidence="8">
    <location>
        <begin position="628"/>
        <end position="885"/>
    </location>
</feature>
<dbReference type="InterPro" id="IPR000242">
    <property type="entry name" value="PTP_cat"/>
</dbReference>
<protein>
    <recommendedName>
        <fullName evidence="2">protein-tyrosine-phosphatase</fullName>
        <ecNumber evidence="2">3.1.3.48</ecNumber>
    </recommendedName>
</protein>
<dbReference type="Pfam" id="PF00102">
    <property type="entry name" value="Y_phosphatase"/>
    <property type="match status" value="2"/>
</dbReference>
<dbReference type="CDD" id="cd00096">
    <property type="entry name" value="Ig"/>
    <property type="match status" value="2"/>
</dbReference>